<feature type="region of interest" description="Disordered" evidence="1">
    <location>
        <begin position="1"/>
        <end position="25"/>
    </location>
</feature>
<feature type="domain" description="Pre-mRNA-splicing factor 3" evidence="2">
    <location>
        <begin position="12"/>
        <end position="119"/>
    </location>
</feature>
<proteinExistence type="predicted"/>
<sequence>MHPLVSTMMGTIQVPPPCPSQQSSVKSVQSIVSLPLSQEEQRKIRRKIKQEAEQTRRKLSLLHGQQSDSASSSLVPASTRLRPGNLARVAAHLRSVDPTALEQAMREQQQQRRSAREDEAAREAAARAAVDGTAAKAAARAAVMSSLSPLVTISRSSSPPPHAVSFVCMATRDCMHPRRLASLRRIAASLSLYLTLIQGPTCALLHAVSSQAAIATACTKLPSVKFWKEDVLQQVPQQAGSAPSEDGERSVGRRIRWYESVWKTLRHKEQQDRTARGGSGNSSGGGANANASVDSSAAGGVWTVGVGKVASIVSDGEEGSPAVGVLGTVTLRFGETEALAAAAAAALGLAADWHAVHHFFAQREQAS</sequence>
<dbReference type="Pfam" id="PF08572">
    <property type="entry name" value="PRP3"/>
    <property type="match status" value="1"/>
</dbReference>
<dbReference type="AlphaFoldDB" id="A0A7S1VRB6"/>
<evidence type="ECO:0000259" key="2">
    <source>
        <dbReference type="Pfam" id="PF08572"/>
    </source>
</evidence>
<reference evidence="3" key="1">
    <citation type="submission" date="2021-01" db="EMBL/GenBank/DDBJ databases">
        <authorList>
            <person name="Corre E."/>
            <person name="Pelletier E."/>
            <person name="Niang G."/>
            <person name="Scheremetjew M."/>
            <person name="Finn R."/>
            <person name="Kale V."/>
            <person name="Holt S."/>
            <person name="Cochrane G."/>
            <person name="Meng A."/>
            <person name="Brown T."/>
            <person name="Cohen L."/>
        </authorList>
    </citation>
    <scope>NUCLEOTIDE SEQUENCE</scope>
    <source>
        <strain evidence="3">ATCC 50979</strain>
    </source>
</reference>
<feature type="compositionally biased region" description="Low complexity" evidence="1">
    <location>
        <begin position="101"/>
        <end position="112"/>
    </location>
</feature>
<evidence type="ECO:0000313" key="3">
    <source>
        <dbReference type="EMBL" id="CAD9307039.1"/>
    </source>
</evidence>
<feature type="region of interest" description="Disordered" evidence="1">
    <location>
        <begin position="268"/>
        <end position="292"/>
    </location>
</feature>
<organism evidence="3">
    <name type="scientific">Sexangularia sp. CB-2014</name>
    <dbReference type="NCBI Taxonomy" id="1486929"/>
    <lineage>
        <taxon>Eukaryota</taxon>
        <taxon>Amoebozoa</taxon>
        <taxon>Tubulinea</taxon>
        <taxon>Elardia</taxon>
        <taxon>Arcellinida</taxon>
        <taxon>Arcellinida incertae sedis</taxon>
        <taxon>Sexangularia</taxon>
    </lineage>
</organism>
<feature type="compositionally biased region" description="Gly residues" evidence="1">
    <location>
        <begin position="277"/>
        <end position="287"/>
    </location>
</feature>
<name>A0A7S1VRB6_9EUKA</name>
<gene>
    <name evidence="3" type="ORF">SSP0437_LOCUS11178</name>
</gene>
<feature type="region of interest" description="Disordered" evidence="1">
    <location>
        <begin position="39"/>
        <end position="79"/>
    </location>
</feature>
<dbReference type="EMBL" id="HBGL01014297">
    <property type="protein sequence ID" value="CAD9307039.1"/>
    <property type="molecule type" value="Transcribed_RNA"/>
</dbReference>
<feature type="compositionally biased region" description="Low complexity" evidence="1">
    <location>
        <begin position="67"/>
        <end position="78"/>
    </location>
</feature>
<accession>A0A7S1VRB6</accession>
<feature type="compositionally biased region" description="Basic and acidic residues" evidence="1">
    <location>
        <begin position="114"/>
        <end position="125"/>
    </location>
</feature>
<feature type="region of interest" description="Disordered" evidence="1">
    <location>
        <begin position="101"/>
        <end position="125"/>
    </location>
</feature>
<dbReference type="InterPro" id="IPR013881">
    <property type="entry name" value="Pre-mRNA_splic_Prp3_dom"/>
</dbReference>
<protein>
    <recommendedName>
        <fullName evidence="2">Pre-mRNA-splicing factor 3 domain-containing protein</fullName>
    </recommendedName>
</protein>
<evidence type="ECO:0000256" key="1">
    <source>
        <dbReference type="SAM" id="MobiDB-lite"/>
    </source>
</evidence>